<dbReference type="InterPro" id="IPR036179">
    <property type="entry name" value="Ig-like_dom_sf"/>
</dbReference>
<evidence type="ECO:0000259" key="1">
    <source>
        <dbReference type="Pfam" id="PF07654"/>
    </source>
</evidence>
<dbReference type="Proteomes" id="UP001529510">
    <property type="component" value="Unassembled WGS sequence"/>
</dbReference>
<evidence type="ECO:0000313" key="3">
    <source>
        <dbReference type="Proteomes" id="UP001529510"/>
    </source>
</evidence>
<dbReference type="InterPro" id="IPR003597">
    <property type="entry name" value="Ig_C1-set"/>
</dbReference>
<keyword evidence="3" id="KW-1185">Reference proteome</keyword>
<feature type="non-terminal residue" evidence="2">
    <location>
        <position position="1"/>
    </location>
</feature>
<protein>
    <recommendedName>
        <fullName evidence="1">Immunoglobulin C1-set domain-containing protein</fullName>
    </recommendedName>
</protein>
<organism evidence="2 3">
    <name type="scientific">Cirrhinus mrigala</name>
    <name type="common">Mrigala</name>
    <dbReference type="NCBI Taxonomy" id="683832"/>
    <lineage>
        <taxon>Eukaryota</taxon>
        <taxon>Metazoa</taxon>
        <taxon>Chordata</taxon>
        <taxon>Craniata</taxon>
        <taxon>Vertebrata</taxon>
        <taxon>Euteleostomi</taxon>
        <taxon>Actinopterygii</taxon>
        <taxon>Neopterygii</taxon>
        <taxon>Teleostei</taxon>
        <taxon>Ostariophysi</taxon>
        <taxon>Cypriniformes</taxon>
        <taxon>Cyprinidae</taxon>
        <taxon>Labeoninae</taxon>
        <taxon>Labeonini</taxon>
        <taxon>Cirrhinus</taxon>
    </lineage>
</organism>
<dbReference type="SUPFAM" id="SSF48726">
    <property type="entry name" value="Immunoglobulin"/>
    <property type="match status" value="1"/>
</dbReference>
<dbReference type="InterPro" id="IPR013783">
    <property type="entry name" value="Ig-like_fold"/>
</dbReference>
<evidence type="ECO:0000313" key="2">
    <source>
        <dbReference type="EMBL" id="KAL0161581.1"/>
    </source>
</evidence>
<accession>A0ABD0NKB7</accession>
<gene>
    <name evidence="2" type="ORF">M9458_045306</name>
</gene>
<reference evidence="2 3" key="1">
    <citation type="submission" date="2024-05" db="EMBL/GenBank/DDBJ databases">
        <title>Genome sequencing and assembly of Indian major carp, Cirrhinus mrigala (Hamilton, 1822).</title>
        <authorList>
            <person name="Mohindra V."/>
            <person name="Chowdhury L.M."/>
            <person name="Lal K."/>
            <person name="Jena J.K."/>
        </authorList>
    </citation>
    <scope>NUCLEOTIDE SEQUENCE [LARGE SCALE GENOMIC DNA]</scope>
    <source>
        <strain evidence="2">CM1030</strain>
        <tissue evidence="2">Blood</tissue>
    </source>
</reference>
<dbReference type="AlphaFoldDB" id="A0ABD0NKB7"/>
<dbReference type="EMBL" id="JAMKFB020000022">
    <property type="protein sequence ID" value="KAL0161581.1"/>
    <property type="molecule type" value="Genomic_DNA"/>
</dbReference>
<sequence>FYPSAVTITFLKNGQYDDEDVYLGKTLPNEDGTFQKTAILNVPPHNWKKNQNDHPEDSD</sequence>
<feature type="domain" description="Immunoglobulin C1-set" evidence="1">
    <location>
        <begin position="1"/>
        <end position="51"/>
    </location>
</feature>
<proteinExistence type="predicted"/>
<comment type="caution">
    <text evidence="2">The sequence shown here is derived from an EMBL/GenBank/DDBJ whole genome shotgun (WGS) entry which is preliminary data.</text>
</comment>
<name>A0ABD0NKB7_CIRMR</name>
<dbReference type="Gene3D" id="2.60.40.10">
    <property type="entry name" value="Immunoglobulins"/>
    <property type="match status" value="1"/>
</dbReference>
<dbReference type="Pfam" id="PF07654">
    <property type="entry name" value="C1-set"/>
    <property type="match status" value="1"/>
</dbReference>